<dbReference type="EMBL" id="CAKLDM010000001">
    <property type="protein sequence ID" value="CAH0537744.1"/>
    <property type="molecule type" value="Genomic_DNA"/>
</dbReference>
<reference evidence="2" key="1">
    <citation type="submission" date="2021-11" db="EMBL/GenBank/DDBJ databases">
        <authorList>
            <person name="Rodrigo-Torres L."/>
            <person name="Arahal R. D."/>
            <person name="Lucena T."/>
        </authorList>
    </citation>
    <scope>NUCLEOTIDE SEQUENCE</scope>
    <source>
        <strain evidence="2">CECT 7928</strain>
    </source>
</reference>
<feature type="chain" id="PRO_5046727584" evidence="1">
    <location>
        <begin position="26"/>
        <end position="142"/>
    </location>
</feature>
<comment type="caution">
    <text evidence="2">The sequence shown here is derived from an EMBL/GenBank/DDBJ whole genome shotgun (WGS) entry which is preliminary data.</text>
</comment>
<keyword evidence="3" id="KW-1185">Reference proteome</keyword>
<dbReference type="RefSeq" id="WP_237360638.1">
    <property type="nucleotide sequence ID" value="NZ_CAKLDM010000001.1"/>
</dbReference>
<evidence type="ECO:0000313" key="3">
    <source>
        <dbReference type="Proteomes" id="UP000838748"/>
    </source>
</evidence>
<dbReference type="Proteomes" id="UP000838748">
    <property type="component" value="Unassembled WGS sequence"/>
</dbReference>
<proteinExistence type="predicted"/>
<accession>A0ABN8E240</accession>
<feature type="signal peptide" evidence="1">
    <location>
        <begin position="1"/>
        <end position="25"/>
    </location>
</feature>
<gene>
    <name evidence="2" type="ORF">VMF7928_01297</name>
</gene>
<organism evidence="2 3">
    <name type="scientific">Vibrio marisflavi CECT 7928</name>
    <dbReference type="NCBI Taxonomy" id="634439"/>
    <lineage>
        <taxon>Bacteria</taxon>
        <taxon>Pseudomonadati</taxon>
        <taxon>Pseudomonadota</taxon>
        <taxon>Gammaproteobacteria</taxon>
        <taxon>Vibrionales</taxon>
        <taxon>Vibrionaceae</taxon>
        <taxon>Vibrio</taxon>
    </lineage>
</organism>
<evidence type="ECO:0000256" key="1">
    <source>
        <dbReference type="SAM" id="SignalP"/>
    </source>
</evidence>
<protein>
    <submittedName>
        <fullName evidence="2">Uncharacterized protein</fullName>
    </submittedName>
</protein>
<keyword evidence="1" id="KW-0732">Signal</keyword>
<name>A0ABN8E240_9VIBR</name>
<evidence type="ECO:0000313" key="2">
    <source>
        <dbReference type="EMBL" id="CAH0537744.1"/>
    </source>
</evidence>
<sequence>MRTAIKISTIMLALLAGFFFQHFFASTEHSRPTLAKDKYCMLSTAPCTQHDVTMSLNSNTPHPLMPVLLTVEWPATTSSSLLLELTGLEMEMGKPVFQLKQLRPGVFQGEVIMPACTSSSMTWLGELSDGTQTVYPAIRTTR</sequence>